<dbReference type="AlphaFoldDB" id="A0A1I3J1X0"/>
<organism evidence="1 2">
    <name type="scientific">Planctomicrobium piriforme</name>
    <dbReference type="NCBI Taxonomy" id="1576369"/>
    <lineage>
        <taxon>Bacteria</taxon>
        <taxon>Pseudomonadati</taxon>
        <taxon>Planctomycetota</taxon>
        <taxon>Planctomycetia</taxon>
        <taxon>Planctomycetales</taxon>
        <taxon>Planctomycetaceae</taxon>
        <taxon>Planctomicrobium</taxon>
    </lineage>
</organism>
<reference evidence="2" key="1">
    <citation type="submission" date="2016-10" db="EMBL/GenBank/DDBJ databases">
        <authorList>
            <person name="Varghese N."/>
            <person name="Submissions S."/>
        </authorList>
    </citation>
    <scope>NUCLEOTIDE SEQUENCE [LARGE SCALE GENOMIC DNA]</scope>
    <source>
        <strain evidence="2">DSM 26348</strain>
    </source>
</reference>
<dbReference type="OrthoDB" id="282548at2"/>
<dbReference type="Proteomes" id="UP000199518">
    <property type="component" value="Unassembled WGS sequence"/>
</dbReference>
<evidence type="ECO:0000313" key="1">
    <source>
        <dbReference type="EMBL" id="SFI54179.1"/>
    </source>
</evidence>
<accession>A0A1I3J1X0</accession>
<protein>
    <submittedName>
        <fullName evidence="1">Uncharacterized protein</fullName>
    </submittedName>
</protein>
<sequence>MGLRDDLEQRLRSLHAASAVMPMSVHVSDASGITLQLDLSQLDSMSCAFSELSLFVPKLRNAPFDVLKRWATALSQRVSYLLEKIGPLEFDPKNGQVLIRSTPPNTLSSGTQYYEIMLSSSGNGTFVLKRFKSIAGQPGRQAVDIQVTHEVLLKLVDDLIDTIP</sequence>
<proteinExistence type="predicted"/>
<evidence type="ECO:0000313" key="2">
    <source>
        <dbReference type="Proteomes" id="UP000199518"/>
    </source>
</evidence>
<keyword evidence="2" id="KW-1185">Reference proteome</keyword>
<dbReference type="EMBL" id="FOQD01000010">
    <property type="protein sequence ID" value="SFI54179.1"/>
    <property type="molecule type" value="Genomic_DNA"/>
</dbReference>
<gene>
    <name evidence="1" type="ORF">SAMN05421753_11030</name>
</gene>
<dbReference type="RefSeq" id="WP_092051064.1">
    <property type="nucleotide sequence ID" value="NZ_FOQD01000010.1"/>
</dbReference>
<name>A0A1I3J1X0_9PLAN</name>